<organism evidence="2 3">
    <name type="scientific">Clathrus columnatus</name>
    <dbReference type="NCBI Taxonomy" id="1419009"/>
    <lineage>
        <taxon>Eukaryota</taxon>
        <taxon>Fungi</taxon>
        <taxon>Dikarya</taxon>
        <taxon>Basidiomycota</taxon>
        <taxon>Agaricomycotina</taxon>
        <taxon>Agaricomycetes</taxon>
        <taxon>Phallomycetidae</taxon>
        <taxon>Phallales</taxon>
        <taxon>Clathraceae</taxon>
        <taxon>Clathrus</taxon>
    </lineage>
</organism>
<feature type="coiled-coil region" evidence="1">
    <location>
        <begin position="17"/>
        <end position="44"/>
    </location>
</feature>
<dbReference type="EMBL" id="BPWL01000004">
    <property type="protein sequence ID" value="GJJ09999.1"/>
    <property type="molecule type" value="Genomic_DNA"/>
</dbReference>
<proteinExistence type="predicted"/>
<evidence type="ECO:0000313" key="2">
    <source>
        <dbReference type="EMBL" id="GJJ09999.1"/>
    </source>
</evidence>
<evidence type="ECO:0000313" key="3">
    <source>
        <dbReference type="Proteomes" id="UP001050691"/>
    </source>
</evidence>
<dbReference type="AlphaFoldDB" id="A0AAV5ABA7"/>
<keyword evidence="3" id="KW-1185">Reference proteome</keyword>
<accession>A0AAV5ABA7</accession>
<name>A0AAV5ABA7_9AGAM</name>
<evidence type="ECO:0000256" key="1">
    <source>
        <dbReference type="SAM" id="Coils"/>
    </source>
</evidence>
<dbReference type="Proteomes" id="UP001050691">
    <property type="component" value="Unassembled WGS sequence"/>
</dbReference>
<comment type="caution">
    <text evidence="2">The sequence shown here is derived from an EMBL/GenBank/DDBJ whole genome shotgun (WGS) entry which is preliminary data.</text>
</comment>
<keyword evidence="1" id="KW-0175">Coiled coil</keyword>
<protein>
    <submittedName>
        <fullName evidence="2">Uncharacterized protein</fullName>
    </submittedName>
</protein>
<reference evidence="2" key="1">
    <citation type="submission" date="2021-10" db="EMBL/GenBank/DDBJ databases">
        <title>De novo Genome Assembly of Clathrus columnatus (Basidiomycota, Fungi) Using Illumina and Nanopore Sequence Data.</title>
        <authorList>
            <person name="Ogiso-Tanaka E."/>
            <person name="Itagaki H."/>
            <person name="Hosoya T."/>
            <person name="Hosaka K."/>
        </authorList>
    </citation>
    <scope>NUCLEOTIDE SEQUENCE</scope>
    <source>
        <strain evidence="2">MO-923</strain>
    </source>
</reference>
<sequence length="154" mass="17588">MLSTLSDLKQIYLDLTKDVTAQDLEEIAKELEEMNARIIEQHAKRARHDLRKRMEKEGICLMCFETLQNPQLYATFHDSPFAVCLHCVKGWNVDTRHVIHAFATCGRPHQPSPQTGRMFQRNLMQHPPQVPAFAFTDSVSLLLSSGRSDAPIVM</sequence>
<gene>
    <name evidence="2" type="ORF">Clacol_004225</name>
</gene>